<dbReference type="InterPro" id="IPR000489">
    <property type="entry name" value="Pterin-binding_dom"/>
</dbReference>
<dbReference type="InterPro" id="IPR011005">
    <property type="entry name" value="Dihydropteroate_synth-like_sf"/>
</dbReference>
<dbReference type="PANTHER" id="PTHR20941:SF1">
    <property type="entry name" value="FOLIC ACID SYNTHESIS PROTEIN FOL1"/>
    <property type="match status" value="1"/>
</dbReference>
<evidence type="ECO:0000313" key="11">
    <source>
        <dbReference type="Proteomes" id="UP000218172"/>
    </source>
</evidence>
<dbReference type="PROSITE" id="PS00793">
    <property type="entry name" value="DHPS_2"/>
    <property type="match status" value="1"/>
</dbReference>
<dbReference type="InterPro" id="IPR006390">
    <property type="entry name" value="DHP_synth_dom"/>
</dbReference>
<name>A0A2A4MFI6_9GAMM</name>
<evidence type="ECO:0000259" key="9">
    <source>
        <dbReference type="PROSITE" id="PS50972"/>
    </source>
</evidence>
<evidence type="ECO:0000256" key="7">
    <source>
        <dbReference type="ARBA" id="ARBA00022842"/>
    </source>
</evidence>
<keyword evidence="8" id="KW-0289">Folate biosynthesis</keyword>
<accession>A0A2A4MFI6</accession>
<evidence type="ECO:0000256" key="5">
    <source>
        <dbReference type="ARBA" id="ARBA00022679"/>
    </source>
</evidence>
<dbReference type="PANTHER" id="PTHR20941">
    <property type="entry name" value="FOLATE SYNTHESIS PROTEINS"/>
    <property type="match status" value="1"/>
</dbReference>
<keyword evidence="7" id="KW-0460">Magnesium</keyword>
<dbReference type="CDD" id="cd00739">
    <property type="entry name" value="DHPS"/>
    <property type="match status" value="1"/>
</dbReference>
<evidence type="ECO:0000256" key="4">
    <source>
        <dbReference type="ARBA" id="ARBA00012458"/>
    </source>
</evidence>
<reference evidence="11" key="1">
    <citation type="submission" date="2017-08" db="EMBL/GenBank/DDBJ databases">
        <title>A dynamic microbial community with high functional redundancy inhabits the cold, oxic subseafloor aquifer.</title>
        <authorList>
            <person name="Tully B.J."/>
            <person name="Wheat C.G."/>
            <person name="Glazer B.T."/>
            <person name="Huber J.A."/>
        </authorList>
    </citation>
    <scope>NUCLEOTIDE SEQUENCE [LARGE SCALE GENOMIC DNA]</scope>
</reference>
<evidence type="ECO:0000256" key="8">
    <source>
        <dbReference type="ARBA" id="ARBA00022909"/>
    </source>
</evidence>
<dbReference type="GO" id="GO:0046872">
    <property type="term" value="F:metal ion binding"/>
    <property type="evidence" value="ECO:0007669"/>
    <property type="project" value="UniProtKB-KW"/>
</dbReference>
<comment type="cofactor">
    <cofactor evidence="2">
        <name>Mg(2+)</name>
        <dbReference type="ChEBI" id="CHEBI:18420"/>
    </cofactor>
</comment>
<sequence length="272" mass="28999">MGIINTTPDSFSDGALLKKASMADFQVDVDKALRLAQDMHTQGAVILDVGGESTRPGAKDVSIAQELDRVIPVIRAICNELDVCVSIDTSRVEVISEALKAGASLVNDIRALGNDAALAEVAMSDAAICLMHMQGTPRSMQQTYEYKEVVAEVAQFLRRRVAACEQAGIARSRVIIDPGFGFGKSLQHNYTLLKNLAEFKKIQLPILVGISRKSMIGQVTSREVGQRLAGSTAANGFALSQGANIIRTHDVAATMDAIKVHSALLAAPAIDL</sequence>
<dbReference type="PROSITE" id="PS50972">
    <property type="entry name" value="PTERIN_BINDING"/>
    <property type="match status" value="1"/>
</dbReference>
<dbReference type="SUPFAM" id="SSF51717">
    <property type="entry name" value="Dihydropteroate synthetase-like"/>
    <property type="match status" value="1"/>
</dbReference>
<dbReference type="GO" id="GO:0004156">
    <property type="term" value="F:dihydropteroate synthase activity"/>
    <property type="evidence" value="ECO:0007669"/>
    <property type="project" value="UniProtKB-EC"/>
</dbReference>
<dbReference type="NCBIfam" id="TIGR01496">
    <property type="entry name" value="DHPS"/>
    <property type="match status" value="1"/>
</dbReference>
<evidence type="ECO:0000256" key="6">
    <source>
        <dbReference type="ARBA" id="ARBA00022723"/>
    </source>
</evidence>
<evidence type="ECO:0000313" key="10">
    <source>
        <dbReference type="EMBL" id="PCH58484.1"/>
    </source>
</evidence>
<dbReference type="Gene3D" id="3.20.20.20">
    <property type="entry name" value="Dihydropteroate synthase-like"/>
    <property type="match status" value="1"/>
</dbReference>
<organism evidence="10 11">
    <name type="scientific">SAR86 cluster bacterium</name>
    <dbReference type="NCBI Taxonomy" id="2030880"/>
    <lineage>
        <taxon>Bacteria</taxon>
        <taxon>Pseudomonadati</taxon>
        <taxon>Pseudomonadota</taxon>
        <taxon>Gammaproteobacteria</taxon>
        <taxon>SAR86 cluster</taxon>
    </lineage>
</organism>
<comment type="catalytic activity">
    <reaction evidence="1">
        <text>(7,8-dihydropterin-6-yl)methyl diphosphate + 4-aminobenzoate = 7,8-dihydropteroate + diphosphate</text>
        <dbReference type="Rhea" id="RHEA:19949"/>
        <dbReference type="ChEBI" id="CHEBI:17836"/>
        <dbReference type="ChEBI" id="CHEBI:17839"/>
        <dbReference type="ChEBI" id="CHEBI:33019"/>
        <dbReference type="ChEBI" id="CHEBI:72950"/>
        <dbReference type="EC" id="2.5.1.15"/>
    </reaction>
</comment>
<keyword evidence="5" id="KW-0808">Transferase</keyword>
<dbReference type="EC" id="2.5.1.15" evidence="4"/>
<keyword evidence="6" id="KW-0479">Metal-binding</keyword>
<dbReference type="Pfam" id="PF00809">
    <property type="entry name" value="Pterin_bind"/>
    <property type="match status" value="1"/>
</dbReference>
<dbReference type="AlphaFoldDB" id="A0A2A4MFI6"/>
<dbReference type="GO" id="GO:0046654">
    <property type="term" value="P:tetrahydrofolate biosynthetic process"/>
    <property type="evidence" value="ECO:0007669"/>
    <property type="project" value="TreeGrafter"/>
</dbReference>
<protein>
    <recommendedName>
        <fullName evidence="4">dihydropteroate synthase</fullName>
        <ecNumber evidence="4">2.5.1.15</ecNumber>
    </recommendedName>
</protein>
<dbReference type="EMBL" id="NVQR01000162">
    <property type="protein sequence ID" value="PCH58484.1"/>
    <property type="molecule type" value="Genomic_DNA"/>
</dbReference>
<evidence type="ECO:0000256" key="3">
    <source>
        <dbReference type="ARBA" id="ARBA00004763"/>
    </source>
</evidence>
<comment type="pathway">
    <text evidence="3">Cofactor biosynthesis; tetrahydrofolate biosynthesis; 7,8-dihydrofolate from 2-amino-4-hydroxy-6-hydroxymethyl-7,8-dihydropteridine diphosphate and 4-aminobenzoate: step 1/2.</text>
</comment>
<evidence type="ECO:0000256" key="2">
    <source>
        <dbReference type="ARBA" id="ARBA00001946"/>
    </source>
</evidence>
<dbReference type="InterPro" id="IPR045031">
    <property type="entry name" value="DHP_synth-like"/>
</dbReference>
<comment type="caution">
    <text evidence="10">The sequence shown here is derived from an EMBL/GenBank/DDBJ whole genome shotgun (WGS) entry which is preliminary data.</text>
</comment>
<dbReference type="GO" id="GO:0046656">
    <property type="term" value="P:folic acid biosynthetic process"/>
    <property type="evidence" value="ECO:0007669"/>
    <property type="project" value="UniProtKB-KW"/>
</dbReference>
<gene>
    <name evidence="10" type="primary">folP</name>
    <name evidence="10" type="ORF">COC19_08455</name>
</gene>
<dbReference type="Proteomes" id="UP000218172">
    <property type="component" value="Unassembled WGS sequence"/>
</dbReference>
<evidence type="ECO:0000256" key="1">
    <source>
        <dbReference type="ARBA" id="ARBA00000012"/>
    </source>
</evidence>
<proteinExistence type="predicted"/>
<dbReference type="GO" id="GO:0005829">
    <property type="term" value="C:cytosol"/>
    <property type="evidence" value="ECO:0007669"/>
    <property type="project" value="TreeGrafter"/>
</dbReference>
<feature type="domain" description="Pterin-binding" evidence="9">
    <location>
        <begin position="1"/>
        <end position="259"/>
    </location>
</feature>